<accession>A0A8H3YQB7</accession>
<feature type="compositionally biased region" description="Polar residues" evidence="1">
    <location>
        <begin position="249"/>
        <end position="259"/>
    </location>
</feature>
<feature type="compositionally biased region" description="Polar residues" evidence="1">
    <location>
        <begin position="793"/>
        <end position="806"/>
    </location>
</feature>
<feature type="compositionally biased region" description="Polar residues" evidence="1">
    <location>
        <begin position="217"/>
        <end position="229"/>
    </location>
</feature>
<feature type="compositionally biased region" description="Low complexity" evidence="1">
    <location>
        <begin position="767"/>
        <end position="782"/>
    </location>
</feature>
<feature type="compositionally biased region" description="Polar residues" evidence="1">
    <location>
        <begin position="513"/>
        <end position="527"/>
    </location>
</feature>
<protein>
    <submittedName>
        <fullName evidence="2">Uncharacterized protein</fullName>
    </submittedName>
</protein>
<feature type="compositionally biased region" description="Basic and acidic residues" evidence="1">
    <location>
        <begin position="361"/>
        <end position="372"/>
    </location>
</feature>
<gene>
    <name evidence="2" type="ORF">BLS_005437</name>
</gene>
<feature type="compositionally biased region" description="Low complexity" evidence="1">
    <location>
        <begin position="742"/>
        <end position="758"/>
    </location>
</feature>
<feature type="compositionally biased region" description="Basic and acidic residues" evidence="1">
    <location>
        <begin position="532"/>
        <end position="553"/>
    </location>
</feature>
<feature type="compositionally biased region" description="Basic and acidic residues" evidence="1">
    <location>
        <begin position="604"/>
        <end position="623"/>
    </location>
</feature>
<feature type="compositionally biased region" description="Polar residues" evidence="1">
    <location>
        <begin position="487"/>
        <end position="505"/>
    </location>
</feature>
<reference evidence="2 3" key="1">
    <citation type="submission" date="2019-11" db="EMBL/GenBank/DDBJ databases">
        <title>Venturia inaequalis Genome Resource.</title>
        <authorList>
            <person name="Lichtner F.J."/>
        </authorList>
    </citation>
    <scope>NUCLEOTIDE SEQUENCE [LARGE SCALE GENOMIC DNA]</scope>
    <source>
        <strain evidence="2">Bline_iso_100314</strain>
    </source>
</reference>
<organism evidence="2 3">
    <name type="scientific">Venturia inaequalis</name>
    <name type="common">Apple scab fungus</name>
    <dbReference type="NCBI Taxonomy" id="5025"/>
    <lineage>
        <taxon>Eukaryota</taxon>
        <taxon>Fungi</taxon>
        <taxon>Dikarya</taxon>
        <taxon>Ascomycota</taxon>
        <taxon>Pezizomycotina</taxon>
        <taxon>Dothideomycetes</taxon>
        <taxon>Pleosporomycetidae</taxon>
        <taxon>Venturiales</taxon>
        <taxon>Venturiaceae</taxon>
        <taxon>Venturia</taxon>
    </lineage>
</organism>
<feature type="compositionally biased region" description="Basic and acidic residues" evidence="1">
    <location>
        <begin position="807"/>
        <end position="816"/>
    </location>
</feature>
<dbReference type="Proteomes" id="UP000433883">
    <property type="component" value="Unassembled WGS sequence"/>
</dbReference>
<evidence type="ECO:0000256" key="1">
    <source>
        <dbReference type="SAM" id="MobiDB-lite"/>
    </source>
</evidence>
<dbReference type="AlphaFoldDB" id="A0A8H3YQB7"/>
<feature type="region of interest" description="Disordered" evidence="1">
    <location>
        <begin position="319"/>
        <end position="409"/>
    </location>
</feature>
<feature type="compositionally biased region" description="Low complexity" evidence="1">
    <location>
        <begin position="205"/>
        <end position="216"/>
    </location>
</feature>
<comment type="caution">
    <text evidence="2">The sequence shown here is derived from an EMBL/GenBank/DDBJ whole genome shotgun (WGS) entry which is preliminary data.</text>
</comment>
<evidence type="ECO:0000313" key="3">
    <source>
        <dbReference type="Proteomes" id="UP000433883"/>
    </source>
</evidence>
<name>A0A8H3YQB7_VENIN</name>
<feature type="region of interest" description="Disordered" evidence="1">
    <location>
        <begin position="604"/>
        <end position="629"/>
    </location>
</feature>
<feature type="compositionally biased region" description="Polar residues" evidence="1">
    <location>
        <begin position="728"/>
        <end position="739"/>
    </location>
</feature>
<evidence type="ECO:0000313" key="2">
    <source>
        <dbReference type="EMBL" id="KAE9969249.1"/>
    </source>
</evidence>
<feature type="compositionally biased region" description="Polar residues" evidence="1">
    <location>
        <begin position="270"/>
        <end position="293"/>
    </location>
</feature>
<proteinExistence type="predicted"/>
<feature type="region of interest" description="Disordered" evidence="1">
    <location>
        <begin position="665"/>
        <end position="860"/>
    </location>
</feature>
<dbReference type="EMBL" id="WNWQ01000376">
    <property type="protein sequence ID" value="KAE9969249.1"/>
    <property type="molecule type" value="Genomic_DNA"/>
</dbReference>
<sequence>MASAMTPKAIDSVNTMDCFLMLGAIGAVGKLAYDVSGQAKHQFDILIDESLLHLKPTATTTWLGATFTDSQPPAPAPVYSVLSVPRNVVLDLTTCHNPGPAFHVVIVILLLSVLGAVICCYAPDICTLIADLTEDYFEETLDDDYDPDEPAIYGQLSHNINTTSAAKTLSSRMAPKSPGASTNPAIATNSPEGTASPTTPPTTSKPPTGSKTPATSQSLATSNSPTQPAETLPGPEKQSLGVTFVAQPESLSPDPSTRQIIRPTSELETKSSLVSSETQSRPISTEQSAQNERPQILPDADENRPCTPRRLSEEVQATFKQKEIIPAANPSDGTKNALGTGNTKEMKWGNNKARQRVIQDQTHHDIVEDPPSKSHTATTMGVAVGRKSDTQDTSSTISKAKREAEGGAVINLPAKKRSIDHHESVNTIDKPMVVDSKDSADKATDLTLEIEADHTGILAKENENDIIDHEDFCNKDHIEVGNEQAKLESTNIDNHTSVIPTSTGSKDAEHQDSLQVNATDNNATPTSVPYKAESDQKARAKEARHPDTRKEANAQRNTGRYGVLSSDSADDDSQPESNAGEVIDPLVTDDKKEIVQNMEHETVNKEDSIPGIPADKKWKTVERRKGKREPKNVRVFLQLKIVRTLLIPHNTGLPFSQAAISRDPLSAQAKPRNNKGPPRLQEMPQPSQRAPPSTPKEQRGMTPEKPQSQNRQTPPPRRGDRKGKTQETAKNLQATATPPNVSPKSQTKQSTSTSPKTPENSYLAFKAAQEAQESAQSGSNQQPSLEPERPGSSLANSSPKTSNSPHVTKDSLDERPTNMASNSVTDGTSGSPNLLRSVDELKHTKIVSWADDVESHETRS</sequence>
<feature type="compositionally biased region" description="Polar residues" evidence="1">
    <location>
        <begin position="818"/>
        <end position="834"/>
    </location>
</feature>
<feature type="region of interest" description="Disordered" evidence="1">
    <location>
        <begin position="166"/>
        <end position="307"/>
    </location>
</feature>
<feature type="compositionally biased region" description="Polar residues" evidence="1">
    <location>
        <begin position="179"/>
        <end position="189"/>
    </location>
</feature>
<feature type="region of interest" description="Disordered" evidence="1">
    <location>
        <begin position="486"/>
        <end position="588"/>
    </location>
</feature>
<feature type="compositionally biased region" description="Polar residues" evidence="1">
    <location>
        <begin position="331"/>
        <end position="343"/>
    </location>
</feature>